<dbReference type="InterPro" id="IPR036890">
    <property type="entry name" value="HATPase_C_sf"/>
</dbReference>
<evidence type="ECO:0000313" key="9">
    <source>
        <dbReference type="Proteomes" id="UP000181790"/>
    </source>
</evidence>
<dbReference type="Gene3D" id="3.30.565.10">
    <property type="entry name" value="Histidine kinase-like ATPase, C-terminal domain"/>
    <property type="match status" value="1"/>
</dbReference>
<dbReference type="Gene3D" id="1.10.287.130">
    <property type="match status" value="1"/>
</dbReference>
<dbReference type="PROSITE" id="PS50005">
    <property type="entry name" value="TPR"/>
    <property type="match status" value="2"/>
</dbReference>
<evidence type="ECO:0000313" key="8">
    <source>
        <dbReference type="EMBL" id="OIN57930.1"/>
    </source>
</evidence>
<dbReference type="InterPro" id="IPR003594">
    <property type="entry name" value="HATPase_dom"/>
</dbReference>
<dbReference type="AlphaFoldDB" id="A0A1S2VHP2"/>
<keyword evidence="5" id="KW-0175">Coiled coil</keyword>
<proteinExistence type="predicted"/>
<evidence type="ECO:0000256" key="6">
    <source>
        <dbReference type="SAM" id="SignalP"/>
    </source>
</evidence>
<evidence type="ECO:0000256" key="1">
    <source>
        <dbReference type="ARBA" id="ARBA00000085"/>
    </source>
</evidence>
<evidence type="ECO:0000256" key="2">
    <source>
        <dbReference type="ARBA" id="ARBA00012438"/>
    </source>
</evidence>
<accession>A0A1S2VHP2</accession>
<dbReference type="SMART" id="SM00028">
    <property type="entry name" value="TPR"/>
    <property type="match status" value="5"/>
</dbReference>
<evidence type="ECO:0000256" key="3">
    <source>
        <dbReference type="ARBA" id="ARBA00022553"/>
    </source>
</evidence>
<feature type="domain" description="Histidine kinase" evidence="7">
    <location>
        <begin position="491"/>
        <end position="729"/>
    </location>
</feature>
<feature type="signal peptide" evidence="6">
    <location>
        <begin position="1"/>
        <end position="22"/>
    </location>
</feature>
<dbReference type="Pfam" id="PF13424">
    <property type="entry name" value="TPR_12"/>
    <property type="match status" value="1"/>
</dbReference>
<dbReference type="SUPFAM" id="SSF55874">
    <property type="entry name" value="ATPase domain of HSP90 chaperone/DNA topoisomerase II/histidine kinase"/>
    <property type="match status" value="1"/>
</dbReference>
<dbReference type="InterPro" id="IPR019734">
    <property type="entry name" value="TPR_rpt"/>
</dbReference>
<dbReference type="InterPro" id="IPR003661">
    <property type="entry name" value="HisK_dim/P_dom"/>
</dbReference>
<dbReference type="InterPro" id="IPR005467">
    <property type="entry name" value="His_kinase_dom"/>
</dbReference>
<dbReference type="Gene3D" id="1.25.40.10">
    <property type="entry name" value="Tetratricopeptide repeat domain"/>
    <property type="match status" value="2"/>
</dbReference>
<name>A0A1S2VHP2_9BACT</name>
<dbReference type="OrthoDB" id="9806995at2"/>
<dbReference type="SUPFAM" id="SSF48452">
    <property type="entry name" value="TPR-like"/>
    <property type="match status" value="2"/>
</dbReference>
<dbReference type="Pfam" id="PF02518">
    <property type="entry name" value="HATPase_c"/>
    <property type="match status" value="1"/>
</dbReference>
<keyword evidence="6" id="KW-0732">Signal</keyword>
<dbReference type="InterPro" id="IPR004358">
    <property type="entry name" value="Sig_transdc_His_kin-like_C"/>
</dbReference>
<dbReference type="CDD" id="cd00082">
    <property type="entry name" value="HisKA"/>
    <property type="match status" value="1"/>
</dbReference>
<keyword evidence="4" id="KW-0802">TPR repeat</keyword>
<protein>
    <recommendedName>
        <fullName evidence="2">histidine kinase</fullName>
        <ecNumber evidence="2">2.7.13.3</ecNumber>
    </recommendedName>
</protein>
<feature type="coiled-coil region" evidence="5">
    <location>
        <begin position="452"/>
        <end position="479"/>
    </location>
</feature>
<dbReference type="SMART" id="SM00387">
    <property type="entry name" value="HATPase_c"/>
    <property type="match status" value="1"/>
</dbReference>
<dbReference type="InterPro" id="IPR011990">
    <property type="entry name" value="TPR-like_helical_dom_sf"/>
</dbReference>
<dbReference type="PRINTS" id="PR00344">
    <property type="entry name" value="BCTRLSENSOR"/>
</dbReference>
<dbReference type="RefSeq" id="WP_071504519.1">
    <property type="nucleotide sequence ID" value="NZ_MORL01000009.1"/>
</dbReference>
<evidence type="ECO:0000256" key="5">
    <source>
        <dbReference type="SAM" id="Coils"/>
    </source>
</evidence>
<dbReference type="EC" id="2.7.13.3" evidence="2"/>
<dbReference type="PANTHER" id="PTHR43065:SF42">
    <property type="entry name" value="TWO-COMPONENT SENSOR PPRA"/>
    <property type="match status" value="1"/>
</dbReference>
<dbReference type="SUPFAM" id="SSF47384">
    <property type="entry name" value="Homodimeric domain of signal transducing histidine kinase"/>
    <property type="match status" value="1"/>
</dbReference>
<feature type="repeat" description="TPR" evidence="4">
    <location>
        <begin position="164"/>
        <end position="197"/>
    </location>
</feature>
<dbReference type="Proteomes" id="UP000181790">
    <property type="component" value="Unassembled WGS sequence"/>
</dbReference>
<sequence length="729" mass="81881">MWKVYGLISFVFLLSHTSVGQAFNPAIQSNEQSGLSAAQCDQFITRALQKADLLYQRQQYQSTYQTYVQALETARSCPAPRHQLPVLISFAKFLKSRGNKTAALAYLKQHLQITTALKSHSDSIVNYYRQADIYTAFGDFPRSLELLLKAQALAEKPPVSSLLVEIMSDLGLLYSLVGDYEEAFNYQKRALKILKPGEISKGSALILARIGENYLVNNRFREAIPYFKQALHQTQRLKLDTFAATVMGNLARAYVNLGDYKQTFYYGIPIVKKFKQVNNQGFLTWTYVTLARAYLNTQRPDSALVLALPAYRSGVLLGSKENARDAAGVLADIYAHQKDYLRAFQFQKAYTSYKDSLNNELTSRRVAYLEYNQKLLQKQSQIAQLEEEKVLNNRVVSQQRLVVLMLLIGLGAGAFLVRSLTQANHKLKYSNQLLAIQKAEIDEQAGQLKARNGEIDAQRKQLQNTVTELQKTQNQLVLKEKMASLGELATGIAHEIQNPLNFVNNFAIVSTTLVSEIKNHLNETTDSKPRQAADSLTVNLDRIIHHGQRAESIIKGMLQHSHLGTGDRQPVDINALASDYLQQSYKSVCQKNKQLNNVRLHLDLQPVPEKVVAVPQDLSRVFVNLYNNAFYTLGEKLLQAADDYQPGIWVSSTYVNNRVIIRVKDNGMGIPANIVHKIFQPFFTTKPTGHGAGLGLSLSYDIITKGYGGQLIVDTQWGKFTEFSISIPV</sequence>
<dbReference type="InterPro" id="IPR036097">
    <property type="entry name" value="HisK_dim/P_sf"/>
</dbReference>
<feature type="chain" id="PRO_5010175106" description="histidine kinase" evidence="6">
    <location>
        <begin position="23"/>
        <end position="729"/>
    </location>
</feature>
<organism evidence="8 9">
    <name type="scientific">Arsenicibacter rosenii</name>
    <dbReference type="NCBI Taxonomy" id="1750698"/>
    <lineage>
        <taxon>Bacteria</taxon>
        <taxon>Pseudomonadati</taxon>
        <taxon>Bacteroidota</taxon>
        <taxon>Cytophagia</taxon>
        <taxon>Cytophagales</taxon>
        <taxon>Spirosomataceae</taxon>
        <taxon>Arsenicibacter</taxon>
    </lineage>
</organism>
<reference evidence="8 9" key="1">
    <citation type="submission" date="2016-10" db="EMBL/GenBank/DDBJ databases">
        <title>Arsenicibacter rosenii gen. nov., sp. nov., an efficient arsenic-methylating bacterium isolated from an arsenic-contaminated paddy soil.</title>
        <authorList>
            <person name="Huang K."/>
        </authorList>
    </citation>
    <scope>NUCLEOTIDE SEQUENCE [LARGE SCALE GENOMIC DNA]</scope>
    <source>
        <strain evidence="8 9">SM-1</strain>
    </source>
</reference>
<dbReference type="PANTHER" id="PTHR43065">
    <property type="entry name" value="SENSOR HISTIDINE KINASE"/>
    <property type="match status" value="1"/>
</dbReference>
<feature type="repeat" description="TPR" evidence="4">
    <location>
        <begin position="204"/>
        <end position="237"/>
    </location>
</feature>
<evidence type="ECO:0000259" key="7">
    <source>
        <dbReference type="PROSITE" id="PS50109"/>
    </source>
</evidence>
<dbReference type="GO" id="GO:0000155">
    <property type="term" value="F:phosphorelay sensor kinase activity"/>
    <property type="evidence" value="ECO:0007669"/>
    <property type="project" value="InterPro"/>
</dbReference>
<keyword evidence="9" id="KW-1185">Reference proteome</keyword>
<comment type="catalytic activity">
    <reaction evidence="1">
        <text>ATP + protein L-histidine = ADP + protein N-phospho-L-histidine.</text>
        <dbReference type="EC" id="2.7.13.3"/>
    </reaction>
</comment>
<comment type="caution">
    <text evidence="8">The sequence shown here is derived from an EMBL/GenBank/DDBJ whole genome shotgun (WGS) entry which is preliminary data.</text>
</comment>
<gene>
    <name evidence="8" type="ORF">BLX24_17720</name>
</gene>
<dbReference type="EMBL" id="MORL01000009">
    <property type="protein sequence ID" value="OIN57930.1"/>
    <property type="molecule type" value="Genomic_DNA"/>
</dbReference>
<dbReference type="PROSITE" id="PS50109">
    <property type="entry name" value="HIS_KIN"/>
    <property type="match status" value="1"/>
</dbReference>
<keyword evidence="3" id="KW-0597">Phosphoprotein</keyword>
<evidence type="ECO:0000256" key="4">
    <source>
        <dbReference type="PROSITE-ProRule" id="PRU00339"/>
    </source>
</evidence>